<keyword evidence="5" id="KW-0378">Hydrolase</keyword>
<evidence type="ECO:0000313" key="6">
    <source>
        <dbReference type="Proteomes" id="UP001305421"/>
    </source>
</evidence>
<keyword evidence="5" id="KW-0255">Endonuclease</keyword>
<comment type="similarity">
    <text evidence="1">Belongs to the type-I restriction system S methylase family.</text>
</comment>
<gene>
    <name evidence="5" type="ORF">PDM28_18010</name>
</gene>
<dbReference type="CDD" id="cd16961">
    <property type="entry name" value="RMtype1_S_TRD-CR_like"/>
    <property type="match status" value="1"/>
</dbReference>
<keyword evidence="5" id="KW-0540">Nuclease</keyword>
<keyword evidence="2" id="KW-0680">Restriction system</keyword>
<evidence type="ECO:0000256" key="1">
    <source>
        <dbReference type="ARBA" id="ARBA00010923"/>
    </source>
</evidence>
<accession>A0ABY9YCX0</accession>
<dbReference type="GO" id="GO:0004519">
    <property type="term" value="F:endonuclease activity"/>
    <property type="evidence" value="ECO:0007669"/>
    <property type="project" value="UniProtKB-KW"/>
</dbReference>
<dbReference type="Proteomes" id="UP001305421">
    <property type="component" value="Chromosome"/>
</dbReference>
<evidence type="ECO:0000256" key="3">
    <source>
        <dbReference type="ARBA" id="ARBA00023125"/>
    </source>
</evidence>
<dbReference type="Gene3D" id="3.90.220.20">
    <property type="entry name" value="DNA methylase specificity domains"/>
    <property type="match status" value="1"/>
</dbReference>
<feature type="domain" description="Type I restriction modification DNA specificity" evidence="4">
    <location>
        <begin position="10"/>
        <end position="164"/>
    </location>
</feature>
<reference evidence="5 6" key="1">
    <citation type="submission" date="2022-12" db="EMBL/GenBank/DDBJ databases">
        <title>Two new species, Stenotrophomonas aracearum and Stenotrophomonas oahuensis, isolated from Anthurium (Araceae family) in Hawaii.</title>
        <authorList>
            <person name="Chunag S.C."/>
            <person name="Dobhal S."/>
            <person name="Alvarez A."/>
            <person name="Arif M."/>
        </authorList>
    </citation>
    <scope>NUCLEOTIDE SEQUENCE [LARGE SCALE GENOMIC DNA]</scope>
    <source>
        <strain evidence="5 6">A5588</strain>
    </source>
</reference>
<evidence type="ECO:0000256" key="2">
    <source>
        <dbReference type="ARBA" id="ARBA00022747"/>
    </source>
</evidence>
<keyword evidence="6" id="KW-1185">Reference proteome</keyword>
<sequence>MNTSHTIARLGDIASIRQGHPFRGAIRAAVDGSVRVIQLKNVGVNGMDDVHALMRTHLSNRKAPDWVKDGDVVLTARGGHPMAALLTDPPERTVCSPHLYVIRVADAVRALPAFIAWQLNQSSAREHLHRQSAGSRQQSLRKASVEDLPMRLPPLHQQQRIVTIARAALLERSHCEQLIAARNEEVSCYAARLLDGATV</sequence>
<evidence type="ECO:0000259" key="4">
    <source>
        <dbReference type="Pfam" id="PF01420"/>
    </source>
</evidence>
<dbReference type="InterPro" id="IPR052021">
    <property type="entry name" value="Type-I_RS_S_subunit"/>
</dbReference>
<dbReference type="PANTHER" id="PTHR30408:SF12">
    <property type="entry name" value="TYPE I RESTRICTION ENZYME MJAVIII SPECIFICITY SUBUNIT"/>
    <property type="match status" value="1"/>
</dbReference>
<dbReference type="EC" id="3.1.21.-" evidence="5"/>
<protein>
    <submittedName>
        <fullName evidence="5">Restriction endonuclease subunit S</fullName>
        <ecNumber evidence="5">3.1.21.-</ecNumber>
    </submittedName>
</protein>
<dbReference type="RefSeq" id="WP_311183086.1">
    <property type="nucleotide sequence ID" value="NZ_CP115543.1"/>
</dbReference>
<dbReference type="Pfam" id="PF01420">
    <property type="entry name" value="Methylase_S"/>
    <property type="match status" value="1"/>
</dbReference>
<dbReference type="SUPFAM" id="SSF116734">
    <property type="entry name" value="DNA methylase specificity domain"/>
    <property type="match status" value="1"/>
</dbReference>
<dbReference type="GO" id="GO:0016787">
    <property type="term" value="F:hydrolase activity"/>
    <property type="evidence" value="ECO:0007669"/>
    <property type="project" value="UniProtKB-KW"/>
</dbReference>
<dbReference type="InterPro" id="IPR000055">
    <property type="entry name" value="Restrct_endonuc_typeI_TRD"/>
</dbReference>
<evidence type="ECO:0000313" key="5">
    <source>
        <dbReference type="EMBL" id="WNH48528.1"/>
    </source>
</evidence>
<organism evidence="5 6">
    <name type="scientific">Stenotrophomonas aracearum</name>
    <dbReference type="NCBI Taxonomy" id="3003272"/>
    <lineage>
        <taxon>Bacteria</taxon>
        <taxon>Pseudomonadati</taxon>
        <taxon>Pseudomonadota</taxon>
        <taxon>Gammaproteobacteria</taxon>
        <taxon>Lysobacterales</taxon>
        <taxon>Lysobacteraceae</taxon>
        <taxon>Stenotrophomonas</taxon>
    </lineage>
</organism>
<proteinExistence type="inferred from homology"/>
<keyword evidence="3" id="KW-0238">DNA-binding</keyword>
<dbReference type="EMBL" id="CP115543">
    <property type="protein sequence ID" value="WNH48528.1"/>
    <property type="molecule type" value="Genomic_DNA"/>
</dbReference>
<dbReference type="PANTHER" id="PTHR30408">
    <property type="entry name" value="TYPE-1 RESTRICTION ENZYME ECOKI SPECIFICITY PROTEIN"/>
    <property type="match status" value="1"/>
</dbReference>
<name>A0ABY9YCX0_9GAMM</name>
<dbReference type="InterPro" id="IPR044946">
    <property type="entry name" value="Restrct_endonuc_typeI_TRD_sf"/>
</dbReference>